<dbReference type="EMBL" id="NHNT01000007">
    <property type="protein sequence ID" value="OUZ38719.1"/>
    <property type="molecule type" value="Genomic_DNA"/>
</dbReference>
<keyword evidence="1" id="KW-0812">Transmembrane</keyword>
<keyword evidence="1" id="KW-0472">Membrane</keyword>
<feature type="transmembrane region" description="Helical" evidence="1">
    <location>
        <begin position="145"/>
        <end position="165"/>
    </location>
</feature>
<evidence type="ECO:0000313" key="3">
    <source>
        <dbReference type="Proteomes" id="UP000196594"/>
    </source>
</evidence>
<dbReference type="RefSeq" id="WP_087617615.1">
    <property type="nucleotide sequence ID" value="NZ_JAFBEY010000005.1"/>
</dbReference>
<dbReference type="InterPro" id="IPR047928">
    <property type="entry name" value="Perm_prefix_1"/>
</dbReference>
<evidence type="ECO:0000313" key="2">
    <source>
        <dbReference type="EMBL" id="OUZ38719.1"/>
    </source>
</evidence>
<evidence type="ECO:0008006" key="4">
    <source>
        <dbReference type="Google" id="ProtNLM"/>
    </source>
</evidence>
<organism evidence="2 3">
    <name type="scientific">Solibacillus kalamii</name>
    <dbReference type="NCBI Taxonomy" id="1748298"/>
    <lineage>
        <taxon>Bacteria</taxon>
        <taxon>Bacillati</taxon>
        <taxon>Bacillota</taxon>
        <taxon>Bacilli</taxon>
        <taxon>Bacillales</taxon>
        <taxon>Caryophanaceae</taxon>
        <taxon>Solibacillus</taxon>
    </lineage>
</organism>
<feature type="transmembrane region" description="Helical" evidence="1">
    <location>
        <begin position="181"/>
        <end position="197"/>
    </location>
</feature>
<name>A0ABX3ZG92_9BACL</name>
<keyword evidence="3" id="KW-1185">Reference proteome</keyword>
<protein>
    <recommendedName>
        <fullName evidence="4">DUF1129 domain-containing protein</fullName>
    </recommendedName>
</protein>
<gene>
    <name evidence="2" type="ORF">CBM15_11445</name>
</gene>
<keyword evidence="1" id="KW-1133">Transmembrane helix</keyword>
<sequence length="208" mass="24791">MEIVKQYVEKIIANLPINDDERTLMNEEFENHILEHIDELRMVGYTEQQAIQLALQSFGEAHHIEKEMKKVLFPHYKWIRFCAVIVFTTFTLCLSSHFITKWLEPRNDSPISTDVILSLLFLCTVVFGIWELLYNEAKKAYKTKWLNVATIFIVPTFVYEMIVYWQFQPDTLEDWLLHDELLIPLYVIFYVVGRQLYTYSIGERKIRG</sequence>
<comment type="caution">
    <text evidence="2">The sequence shown here is derived from an EMBL/GenBank/DDBJ whole genome shotgun (WGS) entry which is preliminary data.</text>
</comment>
<evidence type="ECO:0000256" key="1">
    <source>
        <dbReference type="SAM" id="Phobius"/>
    </source>
</evidence>
<proteinExistence type="predicted"/>
<feature type="transmembrane region" description="Helical" evidence="1">
    <location>
        <begin position="78"/>
        <end position="99"/>
    </location>
</feature>
<dbReference type="NCBIfam" id="NF038403">
    <property type="entry name" value="perm_prefix_1"/>
    <property type="match status" value="1"/>
</dbReference>
<accession>A0ABX3ZG92</accession>
<dbReference type="Proteomes" id="UP000196594">
    <property type="component" value="Unassembled WGS sequence"/>
</dbReference>
<reference evidence="2 3" key="1">
    <citation type="journal article" date="2017" name="Int. J. Syst. Evol. Microbiol.">
        <title>Solibacillus kalamii sp. nov., isolated from a high-efficiency particulate arrestance filter system used in the International Space Station.</title>
        <authorList>
            <person name="Checinska Sielaff A."/>
            <person name="Kumar R.M."/>
            <person name="Pal D."/>
            <person name="Mayilraj S."/>
            <person name="Venkateswaran K."/>
        </authorList>
    </citation>
    <scope>NUCLEOTIDE SEQUENCE [LARGE SCALE GENOMIC DNA]</scope>
    <source>
        <strain evidence="2 3">ISSFR-015</strain>
    </source>
</reference>
<feature type="transmembrane region" description="Helical" evidence="1">
    <location>
        <begin position="111"/>
        <end position="133"/>
    </location>
</feature>